<dbReference type="PROSITE" id="PS51257">
    <property type="entry name" value="PROKAR_LIPOPROTEIN"/>
    <property type="match status" value="1"/>
</dbReference>
<reference evidence="4" key="1">
    <citation type="journal article" date="2019" name="Int. J. Syst. Evol. Microbiol.">
        <title>The Global Catalogue of Microorganisms (GCM) 10K type strain sequencing project: providing services to taxonomists for standard genome sequencing and annotation.</title>
        <authorList>
            <consortium name="The Broad Institute Genomics Platform"/>
            <consortium name="The Broad Institute Genome Sequencing Center for Infectious Disease"/>
            <person name="Wu L."/>
            <person name="Ma J."/>
        </authorList>
    </citation>
    <scope>NUCLEOTIDE SEQUENCE [LARGE SCALE GENOMIC DNA]</scope>
    <source>
        <strain evidence="4">CCUG 38813</strain>
    </source>
</reference>
<dbReference type="EMBL" id="JBHSMS010000058">
    <property type="protein sequence ID" value="MFC5513023.1"/>
    <property type="molecule type" value="Genomic_DNA"/>
</dbReference>
<protein>
    <submittedName>
        <fullName evidence="3">Head GIN domain-containing protein</fullName>
    </submittedName>
</protein>
<evidence type="ECO:0000256" key="1">
    <source>
        <dbReference type="SAM" id="SignalP"/>
    </source>
</evidence>
<dbReference type="RefSeq" id="WP_379724384.1">
    <property type="nucleotide sequence ID" value="NZ_JBHSMS010000058.1"/>
</dbReference>
<evidence type="ECO:0000313" key="4">
    <source>
        <dbReference type="Proteomes" id="UP001596031"/>
    </source>
</evidence>
<keyword evidence="4" id="KW-1185">Reference proteome</keyword>
<proteinExistence type="predicted"/>
<gene>
    <name evidence="3" type="ORF">ACFPOU_18125</name>
</gene>
<dbReference type="PANTHER" id="PTHR39200">
    <property type="entry name" value="HYPOTHETICAL EXPORTED PROTEIN"/>
    <property type="match status" value="1"/>
</dbReference>
<sequence length="288" mass="29015">MRILPVLACVAALGGCVVIATPSGTSGKDFELHTPFSGKSVDGNGVPARDVRKVAALSGLEVGGAMIVDVRVGAAPSLVVEGDGNLLSHVTTEARGATLYIGTEGRLRSTVPLKVTYTVPSLNHLRLGGSGHVTVRDLKGEPLSVRLAGSGVTRLSGEVAELDAKVAGSGKIEAGELRARSMQVEVSGSGGLVLGQVRGDNARIQISGSGTVRTGGAVRTLNVRVSGSGSADLAGLTTEQGELTSSGSGGISATVRQSVFAQASGSGPIRIYGQPAQRNLAGRGVQML</sequence>
<evidence type="ECO:0000313" key="3">
    <source>
        <dbReference type="EMBL" id="MFC5513023.1"/>
    </source>
</evidence>
<organism evidence="3 4">
    <name type="scientific">Massilia jejuensis</name>
    <dbReference type="NCBI Taxonomy" id="648894"/>
    <lineage>
        <taxon>Bacteria</taxon>
        <taxon>Pseudomonadati</taxon>
        <taxon>Pseudomonadota</taxon>
        <taxon>Betaproteobacteria</taxon>
        <taxon>Burkholderiales</taxon>
        <taxon>Oxalobacteraceae</taxon>
        <taxon>Telluria group</taxon>
        <taxon>Massilia</taxon>
    </lineage>
</organism>
<dbReference type="Proteomes" id="UP001596031">
    <property type="component" value="Unassembled WGS sequence"/>
</dbReference>
<dbReference type="Pfam" id="PF10988">
    <property type="entry name" value="DUF2807"/>
    <property type="match status" value="1"/>
</dbReference>
<dbReference type="Gene3D" id="2.160.20.120">
    <property type="match status" value="1"/>
</dbReference>
<feature type="signal peptide" evidence="1">
    <location>
        <begin position="1"/>
        <end position="20"/>
    </location>
</feature>
<name>A0ABW0PLW4_9BURK</name>
<evidence type="ECO:0000259" key="2">
    <source>
        <dbReference type="Pfam" id="PF10988"/>
    </source>
</evidence>
<comment type="caution">
    <text evidence="3">The sequence shown here is derived from an EMBL/GenBank/DDBJ whole genome shotgun (WGS) entry which is preliminary data.</text>
</comment>
<keyword evidence="1" id="KW-0732">Signal</keyword>
<feature type="chain" id="PRO_5045692587" evidence="1">
    <location>
        <begin position="21"/>
        <end position="288"/>
    </location>
</feature>
<accession>A0ABW0PLW4</accession>
<dbReference type="PANTHER" id="PTHR39200:SF1">
    <property type="entry name" value="AUTO-TRANSPORTER ADHESIN HEAD GIN DOMAIN-CONTAINING PROTEIN-RELATED"/>
    <property type="match status" value="1"/>
</dbReference>
<feature type="domain" description="Putative auto-transporter adhesin head GIN" evidence="2">
    <location>
        <begin position="58"/>
        <end position="190"/>
    </location>
</feature>
<dbReference type="InterPro" id="IPR021255">
    <property type="entry name" value="DUF2807"/>
</dbReference>